<evidence type="ECO:0000313" key="6">
    <source>
        <dbReference type="EMBL" id="NOE18564.1"/>
    </source>
</evidence>
<comment type="function">
    <text evidence="5">Catalyzes the conversion of 1-hydroxy-2-methyl-2-(E)-butenyl 4-diphosphate (HMBPP) into a mixture of isopentenyl diphosphate (IPP) and dimethylallyl diphosphate (DMAPP). Acts in the terminal step of the DOXP/MEP pathway for isoprenoid precursor biosynthesis.</text>
</comment>
<dbReference type="PANTHER" id="PTHR30426:SF0">
    <property type="entry name" value="4-HYDROXY-3-METHYLBUT-2-ENYL DIPHOSPHATE REDUCTASE"/>
    <property type="match status" value="1"/>
</dbReference>
<feature type="binding site" evidence="5">
    <location>
        <position position="229"/>
    </location>
    <ligand>
        <name>dimethylallyl diphosphate</name>
        <dbReference type="ChEBI" id="CHEBI:57623"/>
    </ligand>
</feature>
<feature type="binding site" evidence="5">
    <location>
        <position position="230"/>
    </location>
    <ligand>
        <name>isopentenyl diphosphate</name>
        <dbReference type="ChEBI" id="CHEBI:128769"/>
    </ligand>
</feature>
<feature type="binding site" evidence="5">
    <location>
        <position position="230"/>
    </location>
    <ligand>
        <name>dimethylallyl diphosphate</name>
        <dbReference type="ChEBI" id="CHEBI:57623"/>
    </ligand>
</feature>
<evidence type="ECO:0000256" key="1">
    <source>
        <dbReference type="ARBA" id="ARBA00022485"/>
    </source>
</evidence>
<feature type="binding site" evidence="5">
    <location>
        <position position="129"/>
    </location>
    <ligand>
        <name>dimethylallyl diphosphate</name>
        <dbReference type="ChEBI" id="CHEBI:57623"/>
    </ligand>
</feature>
<feature type="binding site" evidence="5">
    <location>
        <position position="46"/>
    </location>
    <ligand>
        <name>(2E)-4-hydroxy-3-methylbut-2-enyl diphosphate</name>
        <dbReference type="ChEBI" id="CHEBI:128753"/>
    </ligand>
</feature>
<dbReference type="GO" id="GO:0051539">
    <property type="term" value="F:4 iron, 4 sulfur cluster binding"/>
    <property type="evidence" value="ECO:0007669"/>
    <property type="project" value="UniProtKB-UniRule"/>
</dbReference>
<feature type="binding site" evidence="5">
    <location>
        <position position="170"/>
    </location>
    <ligand>
        <name>(2E)-4-hydroxy-3-methylbut-2-enyl diphosphate</name>
        <dbReference type="ChEBI" id="CHEBI:128753"/>
    </ligand>
</feature>
<keyword evidence="1 5" id="KW-0004">4Fe-4S</keyword>
<proteinExistence type="inferred from homology"/>
<organism evidence="6 7">
    <name type="scientific">Ruegeria atlantica</name>
    <dbReference type="NCBI Taxonomy" id="81569"/>
    <lineage>
        <taxon>Bacteria</taxon>
        <taxon>Pseudomonadati</taxon>
        <taxon>Pseudomonadota</taxon>
        <taxon>Alphaproteobacteria</taxon>
        <taxon>Rhodobacterales</taxon>
        <taxon>Roseobacteraceae</taxon>
        <taxon>Ruegeria</taxon>
    </lineage>
</organism>
<name>A0AA91BZ51_9RHOB</name>
<feature type="binding site" evidence="5">
    <location>
        <position position="17"/>
    </location>
    <ligand>
        <name>[4Fe-4S] cluster</name>
        <dbReference type="ChEBI" id="CHEBI:49883"/>
    </ligand>
</feature>
<feature type="binding site" evidence="5">
    <location>
        <position position="79"/>
    </location>
    <ligand>
        <name>(2E)-4-hydroxy-3-methylbut-2-enyl diphosphate</name>
        <dbReference type="ChEBI" id="CHEBI:128753"/>
    </ligand>
</feature>
<feature type="binding site" evidence="5">
    <location>
        <position position="200"/>
    </location>
    <ligand>
        <name>[4Fe-4S] cluster</name>
        <dbReference type="ChEBI" id="CHEBI:49883"/>
    </ligand>
</feature>
<dbReference type="NCBIfam" id="TIGR00216">
    <property type="entry name" value="ispH_lytB"/>
    <property type="match status" value="1"/>
</dbReference>
<feature type="binding site" evidence="5">
    <location>
        <position position="129"/>
    </location>
    <ligand>
        <name>isopentenyl diphosphate</name>
        <dbReference type="ChEBI" id="CHEBI:128769"/>
    </ligand>
</feature>
<sequence>MKKPPLTLYLAAPRGFCAGVDRAIKIVEMALQKWGPPVYVRHEIVHNKFVVDGLRAKGAVFVEELQECPDDRPVIFSAHGVPKSVPAEAAQREMIYVDATCPLVSKVHVEAQRHADAGLQMIMIGHKGHPETVGTMGQLPEGDVLLVETVDDVATVQVRDPDKLAFVTQTTLSVDDTKDIIAALQARFPAIVGPHKEDICYATTNRQEAVKAVAPKADALLVVGAPNSSNSRRLVEVASREGCQYAQLVQRATEIDWRALEGISTVAVTAGASAPEVLVNEVIEAFSAHYDVTVEPVETAVENVEFKVPRVLRQPA</sequence>
<feature type="binding site" evidence="5">
    <location>
        <position position="46"/>
    </location>
    <ligand>
        <name>isopentenyl diphosphate</name>
        <dbReference type="ChEBI" id="CHEBI:128769"/>
    </ligand>
</feature>
<dbReference type="NCBIfam" id="NF002188">
    <property type="entry name" value="PRK01045.1-2"/>
    <property type="match status" value="1"/>
</dbReference>
<gene>
    <name evidence="5 6" type="primary">ispH</name>
    <name evidence="6" type="synonym">lytB</name>
    <name evidence="6" type="ORF">GS634_10600</name>
</gene>
<dbReference type="GO" id="GO:0019288">
    <property type="term" value="P:isopentenyl diphosphate biosynthetic process, methylerythritol 4-phosphate pathway"/>
    <property type="evidence" value="ECO:0007669"/>
    <property type="project" value="UniProtKB-UniRule"/>
</dbReference>
<evidence type="ECO:0000256" key="3">
    <source>
        <dbReference type="ARBA" id="ARBA00023004"/>
    </source>
</evidence>
<comment type="catalytic activity">
    <reaction evidence="5">
        <text>isopentenyl diphosphate + 2 oxidized [2Fe-2S]-[ferredoxin] + H2O = (2E)-4-hydroxy-3-methylbut-2-enyl diphosphate + 2 reduced [2Fe-2S]-[ferredoxin] + 2 H(+)</text>
        <dbReference type="Rhea" id="RHEA:24488"/>
        <dbReference type="Rhea" id="RHEA-COMP:10000"/>
        <dbReference type="Rhea" id="RHEA-COMP:10001"/>
        <dbReference type="ChEBI" id="CHEBI:15377"/>
        <dbReference type="ChEBI" id="CHEBI:15378"/>
        <dbReference type="ChEBI" id="CHEBI:33737"/>
        <dbReference type="ChEBI" id="CHEBI:33738"/>
        <dbReference type="ChEBI" id="CHEBI:128753"/>
        <dbReference type="ChEBI" id="CHEBI:128769"/>
        <dbReference type="EC" id="1.17.7.4"/>
    </reaction>
</comment>
<feature type="active site" description="Proton donor" evidence="5">
    <location>
        <position position="131"/>
    </location>
</feature>
<evidence type="ECO:0000256" key="2">
    <source>
        <dbReference type="ARBA" id="ARBA00022723"/>
    </source>
</evidence>
<comment type="similarity">
    <text evidence="5">Belongs to the IspH family.</text>
</comment>
<dbReference type="EMBL" id="WVRA01000003">
    <property type="protein sequence ID" value="NOE18564.1"/>
    <property type="molecule type" value="Genomic_DNA"/>
</dbReference>
<dbReference type="Proteomes" id="UP000597886">
    <property type="component" value="Unassembled WGS sequence"/>
</dbReference>
<comment type="pathway">
    <text evidence="5">Isoprenoid biosynthesis; dimethylallyl diphosphate biosynthesis; dimethylallyl diphosphate from (2E)-4-hydroxy-3-methylbutenyl diphosphate: step 1/1.</text>
</comment>
<feature type="binding site" evidence="5">
    <location>
        <position position="228"/>
    </location>
    <ligand>
        <name>dimethylallyl diphosphate</name>
        <dbReference type="ChEBI" id="CHEBI:57623"/>
    </ligand>
</feature>
<dbReference type="GO" id="GO:0016114">
    <property type="term" value="P:terpenoid biosynthetic process"/>
    <property type="evidence" value="ECO:0007669"/>
    <property type="project" value="UniProtKB-UniRule"/>
</dbReference>
<dbReference type="GO" id="GO:0046872">
    <property type="term" value="F:metal ion binding"/>
    <property type="evidence" value="ECO:0007669"/>
    <property type="project" value="UniProtKB-KW"/>
</dbReference>
<feature type="binding site" evidence="5">
    <location>
        <position position="273"/>
    </location>
    <ligand>
        <name>isopentenyl diphosphate</name>
        <dbReference type="ChEBI" id="CHEBI:128769"/>
    </ligand>
</feature>
<dbReference type="AlphaFoldDB" id="A0AA91BZ51"/>
<dbReference type="GO" id="GO:0051745">
    <property type="term" value="F:4-hydroxy-3-methylbut-2-enyl diphosphate reductase activity"/>
    <property type="evidence" value="ECO:0007669"/>
    <property type="project" value="UniProtKB-UniRule"/>
</dbReference>
<feature type="binding site" evidence="5">
    <location>
        <position position="230"/>
    </location>
    <ligand>
        <name>(2E)-4-hydroxy-3-methylbut-2-enyl diphosphate</name>
        <dbReference type="ChEBI" id="CHEBI:128753"/>
    </ligand>
</feature>
<dbReference type="RefSeq" id="WP_152457074.1">
    <property type="nucleotide sequence ID" value="NZ_WVRA01000003.1"/>
</dbReference>
<feature type="binding site" evidence="5">
    <location>
        <position position="46"/>
    </location>
    <ligand>
        <name>dimethylallyl diphosphate</name>
        <dbReference type="ChEBI" id="CHEBI:57623"/>
    </ligand>
</feature>
<dbReference type="Gene3D" id="3.40.50.11270">
    <property type="match status" value="1"/>
</dbReference>
<dbReference type="InterPro" id="IPR003451">
    <property type="entry name" value="LytB/IspH"/>
</dbReference>
<dbReference type="GO" id="GO:0050992">
    <property type="term" value="P:dimethylallyl diphosphate biosynthetic process"/>
    <property type="evidence" value="ECO:0007669"/>
    <property type="project" value="UniProtKB-UniRule"/>
</dbReference>
<comment type="caution">
    <text evidence="6">The sequence shown here is derived from an EMBL/GenBank/DDBJ whole genome shotgun (WGS) entry which is preliminary data.</text>
</comment>
<comment type="catalytic activity">
    <reaction evidence="5">
        <text>dimethylallyl diphosphate + 2 oxidized [2Fe-2S]-[ferredoxin] + H2O = (2E)-4-hydroxy-3-methylbut-2-enyl diphosphate + 2 reduced [2Fe-2S]-[ferredoxin] + 2 H(+)</text>
        <dbReference type="Rhea" id="RHEA:24825"/>
        <dbReference type="Rhea" id="RHEA-COMP:10000"/>
        <dbReference type="Rhea" id="RHEA-COMP:10001"/>
        <dbReference type="ChEBI" id="CHEBI:15377"/>
        <dbReference type="ChEBI" id="CHEBI:15378"/>
        <dbReference type="ChEBI" id="CHEBI:33737"/>
        <dbReference type="ChEBI" id="CHEBI:33738"/>
        <dbReference type="ChEBI" id="CHEBI:57623"/>
        <dbReference type="ChEBI" id="CHEBI:128753"/>
        <dbReference type="EC" id="1.17.7.4"/>
    </reaction>
</comment>
<accession>A0AA91BZ51</accession>
<feature type="binding site" evidence="5">
    <location>
        <position position="101"/>
    </location>
    <ligand>
        <name>[4Fe-4S] cluster</name>
        <dbReference type="ChEBI" id="CHEBI:49883"/>
    </ligand>
</feature>
<feature type="binding site" evidence="5">
    <location>
        <position position="229"/>
    </location>
    <ligand>
        <name>(2E)-4-hydroxy-3-methylbut-2-enyl diphosphate</name>
        <dbReference type="ChEBI" id="CHEBI:128753"/>
    </ligand>
</feature>
<evidence type="ECO:0000313" key="7">
    <source>
        <dbReference type="Proteomes" id="UP000597886"/>
    </source>
</evidence>
<reference evidence="6" key="1">
    <citation type="submission" date="2019-12" db="EMBL/GenBank/DDBJ databases">
        <title>Ruegeria JWLKs population differentiation of coral mucus and skeleton niches.</title>
        <authorList>
            <person name="Luo D."/>
        </authorList>
    </citation>
    <scope>NUCLEOTIDE SEQUENCE</scope>
    <source>
        <strain evidence="6">HKCCD6181</strain>
    </source>
</reference>
<evidence type="ECO:0000256" key="5">
    <source>
        <dbReference type="HAMAP-Rule" id="MF_00191"/>
    </source>
</evidence>
<feature type="binding site" evidence="5">
    <location>
        <position position="79"/>
    </location>
    <ligand>
        <name>dimethylallyl diphosphate</name>
        <dbReference type="ChEBI" id="CHEBI:57623"/>
    </ligand>
</feature>
<dbReference type="NCBIfam" id="NF002190">
    <property type="entry name" value="PRK01045.1-4"/>
    <property type="match status" value="1"/>
</dbReference>
<keyword evidence="3 5" id="KW-0408">Iron</keyword>
<keyword evidence="5" id="KW-0414">Isoprene biosynthesis</keyword>
<feature type="binding site" evidence="5">
    <location>
        <position position="79"/>
    </location>
    <ligand>
        <name>isopentenyl diphosphate</name>
        <dbReference type="ChEBI" id="CHEBI:128769"/>
    </ligand>
</feature>
<feature type="binding site" evidence="5">
    <location>
        <position position="228"/>
    </location>
    <ligand>
        <name>(2E)-4-hydroxy-3-methylbut-2-enyl diphosphate</name>
        <dbReference type="ChEBI" id="CHEBI:128753"/>
    </ligand>
</feature>
<comment type="cofactor">
    <cofactor evidence="5">
        <name>[4Fe-4S] cluster</name>
        <dbReference type="ChEBI" id="CHEBI:49883"/>
    </cofactor>
    <text evidence="5">Binds 1 [4Fe-4S] cluster per subunit.</text>
</comment>
<dbReference type="Gene3D" id="3.40.1010.20">
    <property type="entry name" value="4-hydroxy-3-methylbut-2-enyl diphosphate reductase, catalytic domain"/>
    <property type="match status" value="2"/>
</dbReference>
<dbReference type="HAMAP" id="MF_00191">
    <property type="entry name" value="IspH"/>
    <property type="match status" value="1"/>
</dbReference>
<dbReference type="PANTHER" id="PTHR30426">
    <property type="entry name" value="4-HYDROXY-3-METHYLBUT-2-ENYL DIPHOSPHATE REDUCTASE"/>
    <property type="match status" value="1"/>
</dbReference>
<feature type="binding site" evidence="5">
    <location>
        <position position="229"/>
    </location>
    <ligand>
        <name>isopentenyl diphosphate</name>
        <dbReference type="ChEBI" id="CHEBI:128769"/>
    </ligand>
</feature>
<feature type="binding site" evidence="5">
    <location>
        <position position="273"/>
    </location>
    <ligand>
        <name>dimethylallyl diphosphate</name>
        <dbReference type="ChEBI" id="CHEBI:57623"/>
    </ligand>
</feature>
<keyword evidence="2 5" id="KW-0479">Metal-binding</keyword>
<evidence type="ECO:0000256" key="4">
    <source>
        <dbReference type="ARBA" id="ARBA00023014"/>
    </source>
</evidence>
<dbReference type="CDD" id="cd13944">
    <property type="entry name" value="lytB_ispH"/>
    <property type="match status" value="1"/>
</dbReference>
<comment type="pathway">
    <text evidence="5">Isoprenoid biosynthesis; isopentenyl diphosphate biosynthesis via DXP pathway; isopentenyl diphosphate from 1-deoxy-D-xylulose 5-phosphate: step 6/6.</text>
</comment>
<dbReference type="Pfam" id="PF02401">
    <property type="entry name" value="LYTB"/>
    <property type="match status" value="1"/>
</dbReference>
<protein>
    <recommendedName>
        <fullName evidence="5">4-hydroxy-3-methylbut-2-enyl diphosphate reductase</fullName>
        <shortName evidence="5">HMBPP reductase</shortName>
        <ecNumber evidence="5">1.17.7.4</ecNumber>
    </recommendedName>
</protein>
<feature type="binding site" evidence="5">
    <location>
        <position position="273"/>
    </location>
    <ligand>
        <name>(2E)-4-hydroxy-3-methylbut-2-enyl diphosphate</name>
        <dbReference type="ChEBI" id="CHEBI:128753"/>
    </ligand>
</feature>
<feature type="binding site" evidence="5">
    <location>
        <position position="228"/>
    </location>
    <ligand>
        <name>isopentenyl diphosphate</name>
        <dbReference type="ChEBI" id="CHEBI:128769"/>
    </ligand>
</feature>
<dbReference type="EC" id="1.17.7.4" evidence="5"/>
<keyword evidence="4 5" id="KW-0411">Iron-sulfur</keyword>
<feature type="binding site" evidence="5">
    <location>
        <position position="129"/>
    </location>
    <ligand>
        <name>(2E)-4-hydroxy-3-methylbut-2-enyl diphosphate</name>
        <dbReference type="ChEBI" id="CHEBI:128753"/>
    </ligand>
</feature>
<keyword evidence="5 6" id="KW-0560">Oxidoreductase</keyword>